<dbReference type="GO" id="GO:0016811">
    <property type="term" value="F:hydrolase activity, acting on carbon-nitrogen (but not peptide) bonds, in linear amides"/>
    <property type="evidence" value="ECO:0007669"/>
    <property type="project" value="TreeGrafter"/>
</dbReference>
<dbReference type="SUPFAM" id="SSF102588">
    <property type="entry name" value="LmbE-like"/>
    <property type="match status" value="1"/>
</dbReference>
<dbReference type="SUPFAM" id="SSF53335">
    <property type="entry name" value="S-adenosyl-L-methionine-dependent methyltransferases"/>
    <property type="match status" value="1"/>
</dbReference>
<protein>
    <submittedName>
        <fullName evidence="2">Methyltransferase domain-containing protein</fullName>
    </submittedName>
</protein>
<dbReference type="EMBL" id="CP032624">
    <property type="protein sequence ID" value="AYG02327.1"/>
    <property type="molecule type" value="Genomic_DNA"/>
</dbReference>
<evidence type="ECO:0000256" key="1">
    <source>
        <dbReference type="ARBA" id="ARBA00022833"/>
    </source>
</evidence>
<dbReference type="GO" id="GO:0016137">
    <property type="term" value="P:glycoside metabolic process"/>
    <property type="evidence" value="ECO:0007669"/>
    <property type="project" value="UniProtKB-ARBA"/>
</dbReference>
<dbReference type="OrthoDB" id="116799at2"/>
<reference evidence="2 3" key="1">
    <citation type="submission" date="2018-09" db="EMBL/GenBank/DDBJ databases">
        <title>Genome sequencing of strain 2DFW10M-5.</title>
        <authorList>
            <person name="Heo J."/>
            <person name="Kim S.-J."/>
            <person name="Kwon S.-W."/>
        </authorList>
    </citation>
    <scope>NUCLEOTIDE SEQUENCE [LARGE SCALE GENOMIC DNA]</scope>
    <source>
        <strain evidence="2 3">2DFW10M-5</strain>
    </source>
</reference>
<dbReference type="CDD" id="cd02440">
    <property type="entry name" value="AdoMet_MTases"/>
    <property type="match status" value="1"/>
</dbReference>
<dbReference type="PANTHER" id="PTHR12993">
    <property type="entry name" value="N-ACETYLGLUCOSAMINYL-PHOSPHATIDYLINOSITOL DE-N-ACETYLASE-RELATED"/>
    <property type="match status" value="1"/>
</dbReference>
<gene>
    <name evidence="2" type="ORF">D7I44_01450</name>
</gene>
<dbReference type="InterPro" id="IPR024078">
    <property type="entry name" value="LmbE-like_dom_sf"/>
</dbReference>
<keyword evidence="2" id="KW-0489">Methyltransferase</keyword>
<accession>A0A387BMW2</accession>
<keyword evidence="1" id="KW-0862">Zinc</keyword>
<name>A0A387BMW2_9MICO</name>
<sequence length="448" mass="48809">MVTFTHLDASTAEDAWQGSPRWQGVGELRLPQTARLVVLAAHPDDESLGAGALIARANRLGWAVDIVVATDGEASHPASPTHTPEQLRVRRQSELHGAVAALAPDARLTTLGLRDGGLPGQEHLLRAGIEAVIAAGDPPLLVAPWCADGHGDHEAVGRLAHELAAARGLRLLEYPIWLWHWAAPDSPEVPWAQLSVLHADDAERAAKRAATGGYVSQTYPLSDAPGDEAMLGPEIQRHFDRSEEVYVEHGGALPARFFDEFYDGNADPWGFETRWYEERKRAVTLAALPRPTFGHALELGCATGVLTAQLAPRVEELLSVDISAEPLARARRRVNAGHVSFERLATPGEWPDGEFDLIVLSEVGYYWGDELALGIERMLGSLSPHGALLACHWRHPVAEYPLSGDEVHDALRRRSDLVRTVSHVEEDFLLEVFQRPPGASVARETGLV</sequence>
<dbReference type="AlphaFoldDB" id="A0A387BMW2"/>
<organism evidence="2 3">
    <name type="scientific">Gryllotalpicola protaetiae</name>
    <dbReference type="NCBI Taxonomy" id="2419771"/>
    <lineage>
        <taxon>Bacteria</taxon>
        <taxon>Bacillati</taxon>
        <taxon>Actinomycetota</taxon>
        <taxon>Actinomycetes</taxon>
        <taxon>Micrococcales</taxon>
        <taxon>Microbacteriaceae</taxon>
        <taxon>Gryllotalpicola</taxon>
    </lineage>
</organism>
<dbReference type="Proteomes" id="UP000275069">
    <property type="component" value="Chromosome"/>
</dbReference>
<dbReference type="Gene3D" id="3.40.50.10320">
    <property type="entry name" value="LmbE-like"/>
    <property type="match status" value="1"/>
</dbReference>
<dbReference type="Gene3D" id="3.40.50.150">
    <property type="entry name" value="Vaccinia Virus protein VP39"/>
    <property type="match status" value="1"/>
</dbReference>
<dbReference type="PANTHER" id="PTHR12993:SF29">
    <property type="entry name" value="BLR3841 PROTEIN"/>
    <property type="match status" value="1"/>
</dbReference>
<dbReference type="InterPro" id="IPR029063">
    <property type="entry name" value="SAM-dependent_MTases_sf"/>
</dbReference>
<dbReference type="GO" id="GO:0008757">
    <property type="term" value="F:S-adenosylmethionine-dependent methyltransferase activity"/>
    <property type="evidence" value="ECO:0007669"/>
    <property type="project" value="InterPro"/>
</dbReference>
<dbReference type="InterPro" id="IPR008715">
    <property type="entry name" value="SAM-MeTfrase_NodS-like"/>
</dbReference>
<evidence type="ECO:0000313" key="2">
    <source>
        <dbReference type="EMBL" id="AYG02327.1"/>
    </source>
</evidence>
<dbReference type="Pfam" id="PF05401">
    <property type="entry name" value="NodS"/>
    <property type="match status" value="1"/>
</dbReference>
<evidence type="ECO:0000313" key="3">
    <source>
        <dbReference type="Proteomes" id="UP000275069"/>
    </source>
</evidence>
<keyword evidence="3" id="KW-1185">Reference proteome</keyword>
<dbReference type="GO" id="GO:0032259">
    <property type="term" value="P:methylation"/>
    <property type="evidence" value="ECO:0007669"/>
    <property type="project" value="UniProtKB-KW"/>
</dbReference>
<dbReference type="KEGG" id="gry:D7I44_01450"/>
<dbReference type="InterPro" id="IPR003737">
    <property type="entry name" value="GlcNAc_PI_deacetylase-related"/>
</dbReference>
<proteinExistence type="predicted"/>
<keyword evidence="2" id="KW-0808">Transferase</keyword>
<dbReference type="Pfam" id="PF02585">
    <property type="entry name" value="PIG-L"/>
    <property type="match status" value="1"/>
</dbReference>
<dbReference type="GO" id="GO:0009312">
    <property type="term" value="P:oligosaccharide biosynthetic process"/>
    <property type="evidence" value="ECO:0007669"/>
    <property type="project" value="InterPro"/>
</dbReference>